<dbReference type="AlphaFoldDB" id="A0A8J3PNG4"/>
<dbReference type="Proteomes" id="UP000653674">
    <property type="component" value="Unassembled WGS sequence"/>
</dbReference>
<feature type="compositionally biased region" description="Low complexity" evidence="1">
    <location>
        <begin position="252"/>
        <end position="284"/>
    </location>
</feature>
<sequence>MTGDRIDDATVEALLTGRRAFATEPELTAFTAALRSAGTRPGQPSPRLAAMLATGVFTEKGDLPATAASNVHGPAARRQVAGLPKWRQKKMAIETAFATMVGKFVALGWAAKAAAVSTVAVASIGGAGAAGALPEPLQQPFDRTVHSVIPDYPAGNQKPTTPAPAPSVSATFDKDGEHPGTDGRSYSPEDAGRPSGSPSWPGWSGADRPSTAPSDRPYTQPSRPAAGNGQRSTQPSRPGTAPQQPAQQNPRTQAPTQQYPTQQAPAQQYPTQQYPTQQAPAGQR</sequence>
<dbReference type="RefSeq" id="WP_168078863.1">
    <property type="nucleotide sequence ID" value="NZ_BAAAQJ010000006.1"/>
</dbReference>
<feature type="region of interest" description="Disordered" evidence="1">
    <location>
        <begin position="147"/>
        <end position="284"/>
    </location>
</feature>
<proteinExistence type="predicted"/>
<gene>
    <name evidence="2" type="ORF">Pfl04_32870</name>
</gene>
<accession>A0A8J3PNG4</accession>
<feature type="compositionally biased region" description="Polar residues" evidence="1">
    <location>
        <begin position="211"/>
        <end position="222"/>
    </location>
</feature>
<reference evidence="2" key="1">
    <citation type="submission" date="2021-01" db="EMBL/GenBank/DDBJ databases">
        <title>Whole genome shotgun sequence of Planosporangium flavigriseum NBRC 105377.</title>
        <authorList>
            <person name="Komaki H."/>
            <person name="Tamura T."/>
        </authorList>
    </citation>
    <scope>NUCLEOTIDE SEQUENCE</scope>
    <source>
        <strain evidence="2">NBRC 105377</strain>
    </source>
</reference>
<keyword evidence="3" id="KW-1185">Reference proteome</keyword>
<evidence type="ECO:0000256" key="1">
    <source>
        <dbReference type="SAM" id="MobiDB-lite"/>
    </source>
</evidence>
<comment type="caution">
    <text evidence="2">The sequence shown here is derived from an EMBL/GenBank/DDBJ whole genome shotgun (WGS) entry which is preliminary data.</text>
</comment>
<dbReference type="EMBL" id="BONU01000023">
    <property type="protein sequence ID" value="GIG74883.1"/>
    <property type="molecule type" value="Genomic_DNA"/>
</dbReference>
<evidence type="ECO:0000313" key="2">
    <source>
        <dbReference type="EMBL" id="GIG74883.1"/>
    </source>
</evidence>
<name>A0A8J3PNG4_9ACTN</name>
<protein>
    <submittedName>
        <fullName evidence="2">Uncharacterized protein</fullName>
    </submittedName>
</protein>
<organism evidence="2 3">
    <name type="scientific">Planosporangium flavigriseum</name>
    <dbReference type="NCBI Taxonomy" id="373681"/>
    <lineage>
        <taxon>Bacteria</taxon>
        <taxon>Bacillati</taxon>
        <taxon>Actinomycetota</taxon>
        <taxon>Actinomycetes</taxon>
        <taxon>Micromonosporales</taxon>
        <taxon>Micromonosporaceae</taxon>
        <taxon>Planosporangium</taxon>
    </lineage>
</organism>
<evidence type="ECO:0000313" key="3">
    <source>
        <dbReference type="Proteomes" id="UP000653674"/>
    </source>
</evidence>
<feature type="compositionally biased region" description="Low complexity" evidence="1">
    <location>
        <begin position="194"/>
        <end position="205"/>
    </location>
</feature>
<feature type="compositionally biased region" description="Basic and acidic residues" evidence="1">
    <location>
        <begin position="172"/>
        <end position="181"/>
    </location>
</feature>
<feature type="compositionally biased region" description="Polar residues" evidence="1">
    <location>
        <begin position="229"/>
        <end position="251"/>
    </location>
</feature>